<feature type="domain" description="Histidine kinase" evidence="9">
    <location>
        <begin position="163"/>
        <end position="375"/>
    </location>
</feature>
<dbReference type="Pfam" id="PF02518">
    <property type="entry name" value="HATPase_c"/>
    <property type="match status" value="1"/>
</dbReference>
<organism evidence="11 12">
    <name type="scientific">Candidatus Abzuiibacterium crystallinum</name>
    <dbReference type="NCBI Taxonomy" id="1974748"/>
    <lineage>
        <taxon>Bacteria</taxon>
        <taxon>Pseudomonadati</taxon>
        <taxon>Candidatus Omnitrophota</taxon>
        <taxon>Candidatus Abzuiibacterium</taxon>
    </lineage>
</organism>
<evidence type="ECO:0000256" key="8">
    <source>
        <dbReference type="ARBA" id="ARBA00023012"/>
    </source>
</evidence>
<dbReference type="PANTHER" id="PTHR43065:SF10">
    <property type="entry name" value="PEROXIDE STRESS-ACTIVATED HISTIDINE KINASE MAK3"/>
    <property type="match status" value="1"/>
</dbReference>
<keyword evidence="4" id="KW-0808">Transferase</keyword>
<dbReference type="InterPro" id="IPR036890">
    <property type="entry name" value="HATPase_C_sf"/>
</dbReference>
<evidence type="ECO:0000256" key="7">
    <source>
        <dbReference type="ARBA" id="ARBA00022840"/>
    </source>
</evidence>
<dbReference type="InterPro" id="IPR003661">
    <property type="entry name" value="HisK_dim/P_dom"/>
</dbReference>
<dbReference type="SUPFAM" id="SSF55785">
    <property type="entry name" value="PYP-like sensor domain (PAS domain)"/>
    <property type="match status" value="1"/>
</dbReference>
<gene>
    <name evidence="11" type="ORF">COV74_01730</name>
</gene>
<dbReference type="PRINTS" id="PR00344">
    <property type="entry name" value="BCTRLSENSOR"/>
</dbReference>
<keyword evidence="3" id="KW-0597">Phosphoprotein</keyword>
<dbReference type="InterPro" id="IPR005467">
    <property type="entry name" value="His_kinase_dom"/>
</dbReference>
<comment type="caution">
    <text evidence="11">The sequence shown here is derived from an EMBL/GenBank/DDBJ whole genome shotgun (WGS) entry which is preliminary data.</text>
</comment>
<dbReference type="CDD" id="cd00082">
    <property type="entry name" value="HisKA"/>
    <property type="match status" value="1"/>
</dbReference>
<evidence type="ECO:0000259" key="9">
    <source>
        <dbReference type="PROSITE" id="PS50109"/>
    </source>
</evidence>
<dbReference type="Proteomes" id="UP000230859">
    <property type="component" value="Unassembled WGS sequence"/>
</dbReference>
<dbReference type="InterPro" id="IPR003594">
    <property type="entry name" value="HATPase_dom"/>
</dbReference>
<keyword evidence="5" id="KW-0547">Nucleotide-binding</keyword>
<keyword evidence="8" id="KW-0902">Two-component regulatory system</keyword>
<evidence type="ECO:0000256" key="2">
    <source>
        <dbReference type="ARBA" id="ARBA00012438"/>
    </source>
</evidence>
<dbReference type="SUPFAM" id="SSF55874">
    <property type="entry name" value="ATPase domain of HSP90 chaperone/DNA topoisomerase II/histidine kinase"/>
    <property type="match status" value="1"/>
</dbReference>
<dbReference type="PROSITE" id="PS50112">
    <property type="entry name" value="PAS"/>
    <property type="match status" value="1"/>
</dbReference>
<dbReference type="SMART" id="SM00387">
    <property type="entry name" value="HATPase_c"/>
    <property type="match status" value="1"/>
</dbReference>
<dbReference type="GO" id="GO:0006355">
    <property type="term" value="P:regulation of DNA-templated transcription"/>
    <property type="evidence" value="ECO:0007669"/>
    <property type="project" value="InterPro"/>
</dbReference>
<proteinExistence type="predicted"/>
<dbReference type="InterPro" id="IPR036097">
    <property type="entry name" value="HisK_dim/P_sf"/>
</dbReference>
<dbReference type="InterPro" id="IPR000014">
    <property type="entry name" value="PAS"/>
</dbReference>
<evidence type="ECO:0000256" key="1">
    <source>
        <dbReference type="ARBA" id="ARBA00000085"/>
    </source>
</evidence>
<dbReference type="Gene3D" id="3.30.565.10">
    <property type="entry name" value="Histidine kinase-like ATPase, C-terminal domain"/>
    <property type="match status" value="1"/>
</dbReference>
<dbReference type="SMART" id="SM00091">
    <property type="entry name" value="PAS"/>
    <property type="match status" value="1"/>
</dbReference>
<dbReference type="PANTHER" id="PTHR43065">
    <property type="entry name" value="SENSOR HISTIDINE KINASE"/>
    <property type="match status" value="1"/>
</dbReference>
<evidence type="ECO:0000259" key="10">
    <source>
        <dbReference type="PROSITE" id="PS50112"/>
    </source>
</evidence>
<dbReference type="SUPFAM" id="SSF47384">
    <property type="entry name" value="Homodimeric domain of signal transducing histidine kinase"/>
    <property type="match status" value="1"/>
</dbReference>
<dbReference type="InterPro" id="IPR035965">
    <property type="entry name" value="PAS-like_dom_sf"/>
</dbReference>
<sequence length="394" mass="45580">MMTPDFYLKAIKRIDNIDKDKLAEWVSSLCDHQKKTAELLDAIHEGVLVIDSQLQVTYLNLPAQRILGIQSETPQDRTLDHLIFDQNLKQRLKSIIHENNEVFDEPFQLLMPRHQYLRISILCLKRLKGSYVVSLLPETHHDERLKERYQQEHLAAIVTLASGVAHEIGNPLNSINIHLQLIAKQLGLIPARYAKTIKESIEVVSEETDRLDQIVKNFLRATRRKPIQFEKGNLQDILKDVLRLLEPEFKQQHIKLKSIFDHKLEPFLMDEERLNQVFLNIIKNSIQAMPNGGTLRITVKKNQALCRISIEDTGHGMDRKALDKIFDAYYTTKEEGSGLGLVIAYQIIREHHGRIEVQSQLNKGTAFHIYLPIQKEKLPLPSPQPTQKRNEQFI</sequence>
<evidence type="ECO:0000256" key="3">
    <source>
        <dbReference type="ARBA" id="ARBA00022553"/>
    </source>
</evidence>
<evidence type="ECO:0000313" key="12">
    <source>
        <dbReference type="Proteomes" id="UP000230859"/>
    </source>
</evidence>
<evidence type="ECO:0000256" key="6">
    <source>
        <dbReference type="ARBA" id="ARBA00022777"/>
    </source>
</evidence>
<dbReference type="InterPro" id="IPR004358">
    <property type="entry name" value="Sig_transdc_His_kin-like_C"/>
</dbReference>
<dbReference type="GO" id="GO:0000155">
    <property type="term" value="F:phosphorelay sensor kinase activity"/>
    <property type="evidence" value="ECO:0007669"/>
    <property type="project" value="InterPro"/>
</dbReference>
<evidence type="ECO:0000313" key="11">
    <source>
        <dbReference type="EMBL" id="PIQ87267.1"/>
    </source>
</evidence>
<dbReference type="SMART" id="SM00388">
    <property type="entry name" value="HisKA"/>
    <property type="match status" value="1"/>
</dbReference>
<dbReference type="Gene3D" id="1.10.287.130">
    <property type="match status" value="1"/>
</dbReference>
<dbReference type="Pfam" id="PF00989">
    <property type="entry name" value="PAS"/>
    <property type="match status" value="1"/>
</dbReference>
<dbReference type="PROSITE" id="PS50109">
    <property type="entry name" value="HIS_KIN"/>
    <property type="match status" value="1"/>
</dbReference>
<keyword evidence="6" id="KW-0418">Kinase</keyword>
<comment type="catalytic activity">
    <reaction evidence="1">
        <text>ATP + protein L-histidine = ADP + protein N-phospho-L-histidine.</text>
        <dbReference type="EC" id="2.7.13.3"/>
    </reaction>
</comment>
<name>A0A2H0LSD7_9BACT</name>
<dbReference type="CDD" id="cd00130">
    <property type="entry name" value="PAS"/>
    <property type="match status" value="1"/>
</dbReference>
<accession>A0A2H0LSD7</accession>
<protein>
    <recommendedName>
        <fullName evidence="2">histidine kinase</fullName>
        <ecNumber evidence="2">2.7.13.3</ecNumber>
    </recommendedName>
</protein>
<evidence type="ECO:0000256" key="5">
    <source>
        <dbReference type="ARBA" id="ARBA00022741"/>
    </source>
</evidence>
<evidence type="ECO:0000256" key="4">
    <source>
        <dbReference type="ARBA" id="ARBA00022679"/>
    </source>
</evidence>
<dbReference type="Pfam" id="PF00512">
    <property type="entry name" value="HisKA"/>
    <property type="match status" value="1"/>
</dbReference>
<dbReference type="EC" id="2.7.13.3" evidence="2"/>
<feature type="domain" description="PAS" evidence="10">
    <location>
        <begin position="32"/>
        <end position="72"/>
    </location>
</feature>
<dbReference type="EMBL" id="PCVY01000016">
    <property type="protein sequence ID" value="PIQ87267.1"/>
    <property type="molecule type" value="Genomic_DNA"/>
</dbReference>
<dbReference type="InterPro" id="IPR013767">
    <property type="entry name" value="PAS_fold"/>
</dbReference>
<dbReference type="Gene3D" id="3.30.450.20">
    <property type="entry name" value="PAS domain"/>
    <property type="match status" value="1"/>
</dbReference>
<keyword evidence="7" id="KW-0067">ATP-binding</keyword>
<dbReference type="AlphaFoldDB" id="A0A2H0LSD7"/>
<reference evidence="11 12" key="1">
    <citation type="submission" date="2017-09" db="EMBL/GenBank/DDBJ databases">
        <title>Depth-based differentiation of microbial function through sediment-hosted aquifers and enrichment of novel symbionts in the deep terrestrial subsurface.</title>
        <authorList>
            <person name="Probst A.J."/>
            <person name="Ladd B."/>
            <person name="Jarett J.K."/>
            <person name="Geller-Mcgrath D.E."/>
            <person name="Sieber C.M."/>
            <person name="Emerson J.B."/>
            <person name="Anantharaman K."/>
            <person name="Thomas B.C."/>
            <person name="Malmstrom R."/>
            <person name="Stieglmeier M."/>
            <person name="Klingl A."/>
            <person name="Woyke T."/>
            <person name="Ryan C.M."/>
            <person name="Banfield J.F."/>
        </authorList>
    </citation>
    <scope>NUCLEOTIDE SEQUENCE [LARGE SCALE GENOMIC DNA]</scope>
    <source>
        <strain evidence="11">CG11_big_fil_rev_8_21_14_0_20_45_26</strain>
    </source>
</reference>
<dbReference type="GO" id="GO:0005524">
    <property type="term" value="F:ATP binding"/>
    <property type="evidence" value="ECO:0007669"/>
    <property type="project" value="UniProtKB-KW"/>
</dbReference>